<dbReference type="RefSeq" id="WP_136775017.1">
    <property type="nucleotide sequence ID" value="NZ_CP156074.1"/>
</dbReference>
<dbReference type="OrthoDB" id="8585936at2"/>
<accession>A0A4U0PC20</accession>
<keyword evidence="2" id="KW-1185">Reference proteome</keyword>
<evidence type="ECO:0008006" key="3">
    <source>
        <dbReference type="Google" id="ProtNLM"/>
    </source>
</evidence>
<comment type="caution">
    <text evidence="1">The sequence shown here is derived from an EMBL/GenBank/DDBJ whole genome shotgun (WGS) entry which is preliminary data.</text>
</comment>
<proteinExistence type="predicted"/>
<evidence type="ECO:0000313" key="1">
    <source>
        <dbReference type="EMBL" id="TJZ64492.1"/>
    </source>
</evidence>
<organism evidence="1 2">
    <name type="scientific">Chitiniphilus eburneus</name>
    <dbReference type="NCBI Taxonomy" id="2571148"/>
    <lineage>
        <taxon>Bacteria</taxon>
        <taxon>Pseudomonadati</taxon>
        <taxon>Pseudomonadota</taxon>
        <taxon>Betaproteobacteria</taxon>
        <taxon>Neisseriales</taxon>
        <taxon>Chitinibacteraceae</taxon>
        <taxon>Chitiniphilus</taxon>
    </lineage>
</organism>
<dbReference type="AlphaFoldDB" id="A0A4U0PC20"/>
<dbReference type="EMBL" id="SUMF01000045">
    <property type="protein sequence ID" value="TJZ64492.1"/>
    <property type="molecule type" value="Genomic_DNA"/>
</dbReference>
<protein>
    <recommendedName>
        <fullName evidence="3">Transporter substrate-binding domain-containing protein</fullName>
    </recommendedName>
</protein>
<dbReference type="SUPFAM" id="SSF53850">
    <property type="entry name" value="Periplasmic binding protein-like II"/>
    <property type="match status" value="1"/>
</dbReference>
<name>A0A4U0PC20_9NEIS</name>
<sequence length="224" mass="25872">MAEPQAVPVYVYHDYPPYIAEDGRDLSHALIDALNERATGRYHFELKLLPRRRVDRLIASPDWRGVVAWVNPAWLKPSAERLQWSPPLLRDTDLWVTLRERPLSREQIEKQGGYRLGSLLGHRYAELERKRTAVPIQRFDTPSMESLARMLMAGRVDVITMPALTEDWLAEQWPQWRAQVVTLPRGEPYPRLLLSNSADPMLAAYLAGVAQALYRDPRWPSLEP</sequence>
<dbReference type="Proteomes" id="UP000310016">
    <property type="component" value="Unassembled WGS sequence"/>
</dbReference>
<reference evidence="1 2" key="1">
    <citation type="submission" date="2019-04" db="EMBL/GenBank/DDBJ databases">
        <title>Chitiniphilus eburnea sp. nov., a novel chitinolytic bacterium isolated from aquaculture sludge.</title>
        <authorList>
            <person name="Sheng M."/>
        </authorList>
    </citation>
    <scope>NUCLEOTIDE SEQUENCE [LARGE SCALE GENOMIC DNA]</scope>
    <source>
        <strain evidence="1 2">HX-2-15</strain>
    </source>
</reference>
<evidence type="ECO:0000313" key="2">
    <source>
        <dbReference type="Proteomes" id="UP000310016"/>
    </source>
</evidence>
<gene>
    <name evidence="1" type="ORF">FAZ21_19020</name>
</gene>